<dbReference type="AlphaFoldDB" id="A0A1G5HDI8"/>
<dbReference type="STRING" id="1120976.SAMN03080606_01955"/>
<dbReference type="InterPro" id="IPR018060">
    <property type="entry name" value="HTH_AraC"/>
</dbReference>
<dbReference type="SUPFAM" id="SSF46689">
    <property type="entry name" value="Homeodomain-like"/>
    <property type="match status" value="2"/>
</dbReference>
<dbReference type="Pfam" id="PF12833">
    <property type="entry name" value="HTH_18"/>
    <property type="match status" value="1"/>
</dbReference>
<dbReference type="Proteomes" id="UP000198636">
    <property type="component" value="Unassembled WGS sequence"/>
</dbReference>
<dbReference type="SMART" id="SM00342">
    <property type="entry name" value="HTH_ARAC"/>
    <property type="match status" value="1"/>
</dbReference>
<dbReference type="PROSITE" id="PS01124">
    <property type="entry name" value="HTH_ARAC_FAMILY_2"/>
    <property type="match status" value="1"/>
</dbReference>
<dbReference type="PANTHER" id="PTHR47504">
    <property type="entry name" value="RIGHT ORIGIN-BINDING PROTEIN"/>
    <property type="match status" value="1"/>
</dbReference>
<dbReference type="Gene3D" id="3.20.80.10">
    <property type="entry name" value="Regulatory factor, effector binding domain"/>
    <property type="match status" value="1"/>
</dbReference>
<reference evidence="5 6" key="1">
    <citation type="submission" date="2016-10" db="EMBL/GenBank/DDBJ databases">
        <authorList>
            <person name="de Groot N.N."/>
        </authorList>
    </citation>
    <scope>NUCLEOTIDE SEQUENCE [LARGE SCALE GENOMIC DNA]</scope>
    <source>
        <strain evidence="5 6">DSM 18978</strain>
    </source>
</reference>
<dbReference type="InterPro" id="IPR050959">
    <property type="entry name" value="MarA-like"/>
</dbReference>
<evidence type="ECO:0000256" key="2">
    <source>
        <dbReference type="ARBA" id="ARBA00023125"/>
    </source>
</evidence>
<dbReference type="InterPro" id="IPR009057">
    <property type="entry name" value="Homeodomain-like_sf"/>
</dbReference>
<name>A0A1G5HDI8_9FIRM</name>
<dbReference type="InterPro" id="IPR020449">
    <property type="entry name" value="Tscrpt_reg_AraC-type_HTH"/>
</dbReference>
<accession>A0A1G5HDI8</accession>
<evidence type="ECO:0000313" key="6">
    <source>
        <dbReference type="Proteomes" id="UP000198636"/>
    </source>
</evidence>
<feature type="domain" description="HTH araC/xylS-type" evidence="4">
    <location>
        <begin position="9"/>
        <end position="107"/>
    </location>
</feature>
<evidence type="ECO:0000256" key="3">
    <source>
        <dbReference type="ARBA" id="ARBA00023163"/>
    </source>
</evidence>
<dbReference type="GO" id="GO:0043565">
    <property type="term" value="F:sequence-specific DNA binding"/>
    <property type="evidence" value="ECO:0007669"/>
    <property type="project" value="InterPro"/>
</dbReference>
<dbReference type="OrthoDB" id="9801721at2"/>
<dbReference type="GO" id="GO:0003700">
    <property type="term" value="F:DNA-binding transcription factor activity"/>
    <property type="evidence" value="ECO:0007669"/>
    <property type="project" value="InterPro"/>
</dbReference>
<proteinExistence type="predicted"/>
<protein>
    <submittedName>
        <fullName evidence="5">AraC-type DNA-binding protein</fullName>
    </submittedName>
</protein>
<dbReference type="PANTHER" id="PTHR47504:SF5">
    <property type="entry name" value="RIGHT ORIGIN-BINDING PROTEIN"/>
    <property type="match status" value="1"/>
</dbReference>
<dbReference type="EMBL" id="FMUS01000011">
    <property type="protein sequence ID" value="SCY61400.1"/>
    <property type="molecule type" value="Genomic_DNA"/>
</dbReference>
<keyword evidence="3" id="KW-0804">Transcription</keyword>
<gene>
    <name evidence="5" type="ORF">SAMN03080606_01955</name>
</gene>
<sequence length="302" mass="35541">MSEYCKNTQNAINFIEDNLYNDIVLEEVANVSKFSLYHFYRVFSTLTGLTIKQYIRLRRLSMAAIEMRDTNNSIIDIAVKYGFNSQEAFSRAFSDMFSIMPGKYRKTKQPLPLLLKVDLIKPLTHVTTNDMHYDECKDLRIYYIQKPHRKIIAKVNPSPQKIHEFYNMCERTGAFGRLTSIKEGIFGPFGCVITAPVFSHLIGIEVEYDYCSEIPKDLDIININSSRYVVFHHYKYRSEMHDKVIKSVWNTSKSWNPLNHGFEWNYEKAPIYEVDDDELGFFVYKPIKPKETDEETKYYKLT</sequence>
<evidence type="ECO:0000313" key="5">
    <source>
        <dbReference type="EMBL" id="SCY61400.1"/>
    </source>
</evidence>
<keyword evidence="2 5" id="KW-0238">DNA-binding</keyword>
<dbReference type="RefSeq" id="WP_091542862.1">
    <property type="nucleotide sequence ID" value="NZ_FMUS01000011.1"/>
</dbReference>
<keyword evidence="6" id="KW-1185">Reference proteome</keyword>
<dbReference type="InterPro" id="IPR011256">
    <property type="entry name" value="Reg_factor_effector_dom_sf"/>
</dbReference>
<evidence type="ECO:0000256" key="1">
    <source>
        <dbReference type="ARBA" id="ARBA00023015"/>
    </source>
</evidence>
<dbReference type="Gene3D" id="1.10.10.60">
    <property type="entry name" value="Homeodomain-like"/>
    <property type="match status" value="2"/>
</dbReference>
<organism evidence="5 6">
    <name type="scientific">Alkaliphilus peptidifermentans DSM 18978</name>
    <dbReference type="NCBI Taxonomy" id="1120976"/>
    <lineage>
        <taxon>Bacteria</taxon>
        <taxon>Bacillati</taxon>
        <taxon>Bacillota</taxon>
        <taxon>Clostridia</taxon>
        <taxon>Peptostreptococcales</taxon>
        <taxon>Natronincolaceae</taxon>
        <taxon>Alkaliphilus</taxon>
    </lineage>
</organism>
<dbReference type="PRINTS" id="PR00032">
    <property type="entry name" value="HTHARAC"/>
</dbReference>
<evidence type="ECO:0000259" key="4">
    <source>
        <dbReference type="PROSITE" id="PS01124"/>
    </source>
</evidence>
<keyword evidence="1" id="KW-0805">Transcription regulation</keyword>